<evidence type="ECO:0000313" key="1">
    <source>
        <dbReference type="EMBL" id="MPN57278.1"/>
    </source>
</evidence>
<proteinExistence type="predicted"/>
<organism evidence="1">
    <name type="scientific">bioreactor metagenome</name>
    <dbReference type="NCBI Taxonomy" id="1076179"/>
    <lineage>
        <taxon>unclassified sequences</taxon>
        <taxon>metagenomes</taxon>
        <taxon>ecological metagenomes</taxon>
    </lineage>
</organism>
<dbReference type="EMBL" id="VSSQ01128620">
    <property type="protein sequence ID" value="MPN57278.1"/>
    <property type="molecule type" value="Genomic_DNA"/>
</dbReference>
<comment type="caution">
    <text evidence="1">The sequence shown here is derived from an EMBL/GenBank/DDBJ whole genome shotgun (WGS) entry which is preliminary data.</text>
</comment>
<sequence>MHIDALVEQAPANAGHHGGTSPRTAGQGLAGTAFIDTQADFTAVEDLHEAGVHTLRKTGMVLDQRAVQLHQSGIHIVHQLHRMRIAHGNGCYPDCSWLQRRVECQRPFLC</sequence>
<protein>
    <submittedName>
        <fullName evidence="1">Uncharacterized protein</fullName>
    </submittedName>
</protein>
<reference evidence="1" key="1">
    <citation type="submission" date="2019-08" db="EMBL/GenBank/DDBJ databases">
        <authorList>
            <person name="Kucharzyk K."/>
            <person name="Murdoch R.W."/>
            <person name="Higgins S."/>
            <person name="Loffler F."/>
        </authorList>
    </citation>
    <scope>NUCLEOTIDE SEQUENCE</scope>
</reference>
<dbReference type="AlphaFoldDB" id="A0A645J0R2"/>
<accession>A0A645J0R2</accession>
<name>A0A645J0R2_9ZZZZ</name>
<gene>
    <name evidence="1" type="ORF">SDC9_204972</name>
</gene>